<sequence length="118" mass="13631">MKKLGFDKQTKRLALMTGMLLLAAWPAFGQITYTMTDKHGRLMRKALREADQVEATTYKETHLNMDAYTLKKGESGKVEQRRVLGLFNPKHMSAKDAVQTGPADREKKKFRLFRKKEK</sequence>
<feature type="signal peptide" evidence="2">
    <location>
        <begin position="1"/>
        <end position="29"/>
    </location>
</feature>
<evidence type="ECO:0000313" key="4">
    <source>
        <dbReference type="Proteomes" id="UP000233782"/>
    </source>
</evidence>
<accession>A0A2N3UDL3</accession>
<comment type="caution">
    <text evidence="3">The sequence shown here is derived from an EMBL/GenBank/DDBJ whole genome shotgun (WGS) entry which is preliminary data.</text>
</comment>
<evidence type="ECO:0000256" key="1">
    <source>
        <dbReference type="SAM" id="MobiDB-lite"/>
    </source>
</evidence>
<keyword evidence="2" id="KW-0732">Signal</keyword>
<protein>
    <submittedName>
        <fullName evidence="3">Uncharacterized protein</fullName>
    </submittedName>
</protein>
<evidence type="ECO:0000256" key="2">
    <source>
        <dbReference type="SAM" id="SignalP"/>
    </source>
</evidence>
<dbReference type="RefSeq" id="WP_101444674.1">
    <property type="nucleotide sequence ID" value="NZ_PJMU01000002.1"/>
</dbReference>
<evidence type="ECO:0000313" key="3">
    <source>
        <dbReference type="EMBL" id="PKV67451.1"/>
    </source>
</evidence>
<keyword evidence="4" id="KW-1185">Reference proteome</keyword>
<dbReference type="OrthoDB" id="894118at2"/>
<feature type="chain" id="PRO_5015008136" evidence="2">
    <location>
        <begin position="30"/>
        <end position="118"/>
    </location>
</feature>
<name>A0A2N3UDL3_9BACT</name>
<dbReference type="Proteomes" id="UP000233782">
    <property type="component" value="Unassembled WGS sequence"/>
</dbReference>
<gene>
    <name evidence="3" type="ORF">BD749_2595</name>
</gene>
<feature type="region of interest" description="Disordered" evidence="1">
    <location>
        <begin position="94"/>
        <end position="118"/>
    </location>
</feature>
<organism evidence="3 4">
    <name type="scientific">Pontibacter ramchanderi</name>
    <dbReference type="NCBI Taxonomy" id="1179743"/>
    <lineage>
        <taxon>Bacteria</taxon>
        <taxon>Pseudomonadati</taxon>
        <taxon>Bacteroidota</taxon>
        <taxon>Cytophagia</taxon>
        <taxon>Cytophagales</taxon>
        <taxon>Hymenobacteraceae</taxon>
        <taxon>Pontibacter</taxon>
    </lineage>
</organism>
<dbReference type="EMBL" id="PJMU01000002">
    <property type="protein sequence ID" value="PKV67451.1"/>
    <property type="molecule type" value="Genomic_DNA"/>
</dbReference>
<proteinExistence type="predicted"/>
<feature type="compositionally biased region" description="Basic residues" evidence="1">
    <location>
        <begin position="108"/>
        <end position="118"/>
    </location>
</feature>
<reference evidence="3 4" key="1">
    <citation type="submission" date="2017-12" db="EMBL/GenBank/DDBJ databases">
        <title>Genomic Encyclopedia of Type Strains, Phase III (KMG-III): the genomes of soil and plant-associated and newly described type strains.</title>
        <authorList>
            <person name="Whitman W."/>
        </authorList>
    </citation>
    <scope>NUCLEOTIDE SEQUENCE [LARGE SCALE GENOMIC DNA]</scope>
    <source>
        <strain evidence="3 4">LP43</strain>
    </source>
</reference>
<dbReference type="AlphaFoldDB" id="A0A2N3UDL3"/>